<dbReference type="Pfam" id="PF00595">
    <property type="entry name" value="PDZ"/>
    <property type="match status" value="1"/>
</dbReference>
<dbReference type="EMBL" id="JH993001">
    <property type="protein sequence ID" value="EKX45046.1"/>
    <property type="molecule type" value="Genomic_DNA"/>
</dbReference>
<feature type="compositionally biased region" description="Polar residues" evidence="1">
    <location>
        <begin position="34"/>
        <end position="44"/>
    </location>
</feature>
<feature type="region of interest" description="Disordered" evidence="1">
    <location>
        <begin position="18"/>
        <end position="53"/>
    </location>
</feature>
<gene>
    <name evidence="3" type="ORF">GUITHDRAFT_109089</name>
</gene>
<dbReference type="SUPFAM" id="SSF50156">
    <property type="entry name" value="PDZ domain-like"/>
    <property type="match status" value="1"/>
</dbReference>
<evidence type="ECO:0000313" key="3">
    <source>
        <dbReference type="EMBL" id="EKX45046.1"/>
    </source>
</evidence>
<dbReference type="EnsemblProtists" id="EKX45046">
    <property type="protein sequence ID" value="EKX45046"/>
    <property type="gene ID" value="GUITHDRAFT_109089"/>
</dbReference>
<dbReference type="InterPro" id="IPR001478">
    <property type="entry name" value="PDZ"/>
</dbReference>
<proteinExistence type="predicted"/>
<reference evidence="4" key="3">
    <citation type="submission" date="2015-06" db="UniProtKB">
        <authorList>
            <consortium name="EnsemblProtists"/>
        </authorList>
    </citation>
    <scope>IDENTIFICATION</scope>
</reference>
<evidence type="ECO:0000313" key="5">
    <source>
        <dbReference type="Proteomes" id="UP000011087"/>
    </source>
</evidence>
<keyword evidence="5" id="KW-1185">Reference proteome</keyword>
<accession>L1J941</accession>
<reference evidence="5" key="2">
    <citation type="submission" date="2012-11" db="EMBL/GenBank/DDBJ databases">
        <authorList>
            <person name="Kuo A."/>
            <person name="Curtis B.A."/>
            <person name="Tanifuji G."/>
            <person name="Burki F."/>
            <person name="Gruber A."/>
            <person name="Irimia M."/>
            <person name="Maruyama S."/>
            <person name="Arias M.C."/>
            <person name="Ball S.G."/>
            <person name="Gile G.H."/>
            <person name="Hirakawa Y."/>
            <person name="Hopkins J.F."/>
            <person name="Rensing S.A."/>
            <person name="Schmutz J."/>
            <person name="Symeonidi A."/>
            <person name="Elias M."/>
            <person name="Eveleigh R.J."/>
            <person name="Herman E.K."/>
            <person name="Klute M.J."/>
            <person name="Nakayama T."/>
            <person name="Obornik M."/>
            <person name="Reyes-Prieto A."/>
            <person name="Armbrust E.V."/>
            <person name="Aves S.J."/>
            <person name="Beiko R.G."/>
            <person name="Coutinho P."/>
            <person name="Dacks J.B."/>
            <person name="Durnford D.G."/>
            <person name="Fast N.M."/>
            <person name="Green B.R."/>
            <person name="Grisdale C."/>
            <person name="Hempe F."/>
            <person name="Henrissat B."/>
            <person name="Hoppner M.P."/>
            <person name="Ishida K.-I."/>
            <person name="Kim E."/>
            <person name="Koreny L."/>
            <person name="Kroth P.G."/>
            <person name="Liu Y."/>
            <person name="Malik S.-B."/>
            <person name="Maier U.G."/>
            <person name="McRose D."/>
            <person name="Mock T."/>
            <person name="Neilson J.A."/>
            <person name="Onodera N.T."/>
            <person name="Poole A.M."/>
            <person name="Pritham E.J."/>
            <person name="Richards T.A."/>
            <person name="Rocap G."/>
            <person name="Roy S.W."/>
            <person name="Sarai C."/>
            <person name="Schaack S."/>
            <person name="Shirato S."/>
            <person name="Slamovits C.H."/>
            <person name="Spencer D.F."/>
            <person name="Suzuki S."/>
            <person name="Worden A.Z."/>
            <person name="Zauner S."/>
            <person name="Barry K."/>
            <person name="Bell C."/>
            <person name="Bharti A.K."/>
            <person name="Crow J.A."/>
            <person name="Grimwood J."/>
            <person name="Kramer R."/>
            <person name="Lindquist E."/>
            <person name="Lucas S."/>
            <person name="Salamov A."/>
            <person name="McFadden G.I."/>
            <person name="Lane C.E."/>
            <person name="Keeling P.J."/>
            <person name="Gray M.W."/>
            <person name="Grigoriev I.V."/>
            <person name="Archibald J.M."/>
        </authorList>
    </citation>
    <scope>NUCLEOTIDE SEQUENCE</scope>
    <source>
        <strain evidence="5">CCMP2712</strain>
    </source>
</reference>
<dbReference type="GeneID" id="17301620"/>
<dbReference type="PaxDb" id="55529-EKX45046"/>
<dbReference type="RefSeq" id="XP_005832026.1">
    <property type="nucleotide sequence ID" value="XM_005831969.1"/>
</dbReference>
<dbReference type="AlphaFoldDB" id="L1J941"/>
<dbReference type="SMART" id="SM00228">
    <property type="entry name" value="PDZ"/>
    <property type="match status" value="1"/>
</dbReference>
<evidence type="ECO:0000256" key="1">
    <source>
        <dbReference type="SAM" id="MobiDB-lite"/>
    </source>
</evidence>
<evidence type="ECO:0000259" key="2">
    <source>
        <dbReference type="PROSITE" id="PS50106"/>
    </source>
</evidence>
<dbReference type="Proteomes" id="UP000011087">
    <property type="component" value="Unassembled WGS sequence"/>
</dbReference>
<sequence>MNDLFDCCSPQRAPDLAMQAEQNNVPRPPRQQPTRLQATMSSPTAHRDDLKRRKPSPLGLVLVMDEDDVVVESIARGSVAGMDSRIRAGDLLLAVDGVEIKSVVQAQHLLVGEANSHVQLVLGRVDEKGDTQSVRRFFVTLIRE</sequence>
<feature type="domain" description="PDZ" evidence="2">
    <location>
        <begin position="47"/>
        <end position="103"/>
    </location>
</feature>
<dbReference type="KEGG" id="gtt:GUITHDRAFT_109089"/>
<protein>
    <recommendedName>
        <fullName evidence="2">PDZ domain-containing protein</fullName>
    </recommendedName>
</protein>
<dbReference type="HOGENOM" id="CLU_1800150_0_0_1"/>
<evidence type="ECO:0000313" key="4">
    <source>
        <dbReference type="EnsemblProtists" id="EKX45046"/>
    </source>
</evidence>
<dbReference type="Gene3D" id="2.30.42.10">
    <property type="match status" value="1"/>
</dbReference>
<name>L1J941_GUITC</name>
<dbReference type="PROSITE" id="PS50106">
    <property type="entry name" value="PDZ"/>
    <property type="match status" value="1"/>
</dbReference>
<dbReference type="InterPro" id="IPR036034">
    <property type="entry name" value="PDZ_sf"/>
</dbReference>
<organism evidence="3">
    <name type="scientific">Guillardia theta (strain CCMP2712)</name>
    <name type="common">Cryptophyte</name>
    <dbReference type="NCBI Taxonomy" id="905079"/>
    <lineage>
        <taxon>Eukaryota</taxon>
        <taxon>Cryptophyceae</taxon>
        <taxon>Pyrenomonadales</taxon>
        <taxon>Geminigeraceae</taxon>
        <taxon>Guillardia</taxon>
    </lineage>
</organism>
<dbReference type="OrthoDB" id="123971at2759"/>
<reference evidence="3 5" key="1">
    <citation type="journal article" date="2012" name="Nature">
        <title>Algal genomes reveal evolutionary mosaicism and the fate of nucleomorphs.</title>
        <authorList>
            <consortium name="DOE Joint Genome Institute"/>
            <person name="Curtis B.A."/>
            <person name="Tanifuji G."/>
            <person name="Burki F."/>
            <person name="Gruber A."/>
            <person name="Irimia M."/>
            <person name="Maruyama S."/>
            <person name="Arias M.C."/>
            <person name="Ball S.G."/>
            <person name="Gile G.H."/>
            <person name="Hirakawa Y."/>
            <person name="Hopkins J.F."/>
            <person name="Kuo A."/>
            <person name="Rensing S.A."/>
            <person name="Schmutz J."/>
            <person name="Symeonidi A."/>
            <person name="Elias M."/>
            <person name="Eveleigh R.J."/>
            <person name="Herman E.K."/>
            <person name="Klute M.J."/>
            <person name="Nakayama T."/>
            <person name="Obornik M."/>
            <person name="Reyes-Prieto A."/>
            <person name="Armbrust E.V."/>
            <person name="Aves S.J."/>
            <person name="Beiko R.G."/>
            <person name="Coutinho P."/>
            <person name="Dacks J.B."/>
            <person name="Durnford D.G."/>
            <person name="Fast N.M."/>
            <person name="Green B.R."/>
            <person name="Grisdale C.J."/>
            <person name="Hempel F."/>
            <person name="Henrissat B."/>
            <person name="Hoppner M.P."/>
            <person name="Ishida K."/>
            <person name="Kim E."/>
            <person name="Koreny L."/>
            <person name="Kroth P.G."/>
            <person name="Liu Y."/>
            <person name="Malik S.B."/>
            <person name="Maier U.G."/>
            <person name="McRose D."/>
            <person name="Mock T."/>
            <person name="Neilson J.A."/>
            <person name="Onodera N.T."/>
            <person name="Poole A.M."/>
            <person name="Pritham E.J."/>
            <person name="Richards T.A."/>
            <person name="Rocap G."/>
            <person name="Roy S.W."/>
            <person name="Sarai C."/>
            <person name="Schaack S."/>
            <person name="Shirato S."/>
            <person name="Slamovits C.H."/>
            <person name="Spencer D.F."/>
            <person name="Suzuki S."/>
            <person name="Worden A.Z."/>
            <person name="Zauner S."/>
            <person name="Barry K."/>
            <person name="Bell C."/>
            <person name="Bharti A.K."/>
            <person name="Crow J.A."/>
            <person name="Grimwood J."/>
            <person name="Kramer R."/>
            <person name="Lindquist E."/>
            <person name="Lucas S."/>
            <person name="Salamov A."/>
            <person name="McFadden G.I."/>
            <person name="Lane C.E."/>
            <person name="Keeling P.J."/>
            <person name="Gray M.W."/>
            <person name="Grigoriev I.V."/>
            <person name="Archibald J.M."/>
        </authorList>
    </citation>
    <scope>NUCLEOTIDE SEQUENCE</scope>
    <source>
        <strain evidence="3 5">CCMP2712</strain>
    </source>
</reference>